<keyword evidence="3" id="KW-0067">ATP-binding</keyword>
<dbReference type="STRING" id="572547.Amico_0488"/>
<dbReference type="Proteomes" id="UP000002366">
    <property type="component" value="Chromosome"/>
</dbReference>
<dbReference type="FunFam" id="3.40.50.300:FF:000032">
    <property type="entry name" value="Export ABC transporter ATP-binding protein"/>
    <property type="match status" value="1"/>
</dbReference>
<keyword evidence="1" id="KW-0813">Transport</keyword>
<dbReference type="InterPro" id="IPR027417">
    <property type="entry name" value="P-loop_NTPase"/>
</dbReference>
<dbReference type="GO" id="GO:0005886">
    <property type="term" value="C:plasma membrane"/>
    <property type="evidence" value="ECO:0007669"/>
    <property type="project" value="TreeGrafter"/>
</dbReference>
<reference evidence="5 6" key="1">
    <citation type="journal article" date="2010" name="Stand. Genomic Sci.">
        <title>Complete genome sequence of Aminobacterium colombiense type strain (ALA-1).</title>
        <authorList>
            <person name="Chertkov O."/>
            <person name="Sikorski J."/>
            <person name="Brambilla E."/>
            <person name="Lapidus A."/>
            <person name="Copeland A."/>
            <person name="Glavina Del Rio T."/>
            <person name="Nolan M."/>
            <person name="Lucas S."/>
            <person name="Tice H."/>
            <person name="Cheng J.F."/>
            <person name="Han C."/>
            <person name="Detter J.C."/>
            <person name="Bruce D."/>
            <person name="Tapia R."/>
            <person name="Goodwin L."/>
            <person name="Pitluck S."/>
            <person name="Liolios K."/>
            <person name="Ivanova N."/>
            <person name="Mavromatis K."/>
            <person name="Ovchinnikova G."/>
            <person name="Pati A."/>
            <person name="Chen A."/>
            <person name="Palaniappan K."/>
            <person name="Land M."/>
            <person name="Hauser L."/>
            <person name="Chang Y.J."/>
            <person name="Jeffries C.D."/>
            <person name="Spring S."/>
            <person name="Rohde M."/>
            <person name="Goker M."/>
            <person name="Bristow J."/>
            <person name="Eisen J.A."/>
            <person name="Markowitz V."/>
            <person name="Hugenholtz P."/>
            <person name="Kyrpides N.C."/>
            <person name="Klenk H.P."/>
        </authorList>
    </citation>
    <scope>NUCLEOTIDE SEQUENCE [LARGE SCALE GENOMIC DNA]</scope>
    <source>
        <strain evidence="6">DSM 12261 / ALA-1</strain>
    </source>
</reference>
<dbReference type="PANTHER" id="PTHR24220:SF86">
    <property type="entry name" value="ABC TRANSPORTER ABCH.1"/>
    <property type="match status" value="1"/>
</dbReference>
<proteinExistence type="predicted"/>
<gene>
    <name evidence="5" type="ordered locus">Amico_0488</name>
</gene>
<dbReference type="PANTHER" id="PTHR24220">
    <property type="entry name" value="IMPORT ATP-BINDING PROTEIN"/>
    <property type="match status" value="1"/>
</dbReference>
<dbReference type="eggNOG" id="COG1136">
    <property type="taxonomic scope" value="Bacteria"/>
</dbReference>
<evidence type="ECO:0000256" key="1">
    <source>
        <dbReference type="ARBA" id="ARBA00022448"/>
    </source>
</evidence>
<dbReference type="GO" id="GO:0016887">
    <property type="term" value="F:ATP hydrolysis activity"/>
    <property type="evidence" value="ECO:0007669"/>
    <property type="project" value="InterPro"/>
</dbReference>
<dbReference type="GO" id="GO:0098796">
    <property type="term" value="C:membrane protein complex"/>
    <property type="evidence" value="ECO:0007669"/>
    <property type="project" value="UniProtKB-ARBA"/>
</dbReference>
<feature type="domain" description="ABC transporter" evidence="4">
    <location>
        <begin position="4"/>
        <end position="230"/>
    </location>
</feature>
<dbReference type="KEGG" id="aco:Amico_0488"/>
<name>D5EDJ5_AMICL</name>
<dbReference type="EMBL" id="CP001997">
    <property type="protein sequence ID" value="ADE56627.1"/>
    <property type="molecule type" value="Genomic_DNA"/>
</dbReference>
<dbReference type="GO" id="GO:0022857">
    <property type="term" value="F:transmembrane transporter activity"/>
    <property type="evidence" value="ECO:0007669"/>
    <property type="project" value="TreeGrafter"/>
</dbReference>
<dbReference type="SMART" id="SM00382">
    <property type="entry name" value="AAA"/>
    <property type="match status" value="1"/>
</dbReference>
<dbReference type="Pfam" id="PF00005">
    <property type="entry name" value="ABC_tran"/>
    <property type="match status" value="1"/>
</dbReference>
<dbReference type="AlphaFoldDB" id="D5EDJ5"/>
<dbReference type="SUPFAM" id="SSF52540">
    <property type="entry name" value="P-loop containing nucleoside triphosphate hydrolases"/>
    <property type="match status" value="1"/>
</dbReference>
<evidence type="ECO:0000313" key="5">
    <source>
        <dbReference type="EMBL" id="ADE56627.1"/>
    </source>
</evidence>
<dbReference type="HOGENOM" id="CLU_000604_1_22_0"/>
<dbReference type="InterPro" id="IPR003439">
    <property type="entry name" value="ABC_transporter-like_ATP-bd"/>
</dbReference>
<dbReference type="PROSITE" id="PS00211">
    <property type="entry name" value="ABC_TRANSPORTER_1"/>
    <property type="match status" value="1"/>
</dbReference>
<evidence type="ECO:0000259" key="4">
    <source>
        <dbReference type="PROSITE" id="PS50893"/>
    </source>
</evidence>
<dbReference type="CDD" id="cd03255">
    <property type="entry name" value="ABC_MJ0796_LolCDE_FtsE"/>
    <property type="match status" value="1"/>
</dbReference>
<evidence type="ECO:0000313" key="6">
    <source>
        <dbReference type="Proteomes" id="UP000002366"/>
    </source>
</evidence>
<dbReference type="GO" id="GO:0005524">
    <property type="term" value="F:ATP binding"/>
    <property type="evidence" value="ECO:0007669"/>
    <property type="project" value="UniProtKB-KW"/>
</dbReference>
<dbReference type="PROSITE" id="PS50893">
    <property type="entry name" value="ABC_TRANSPORTER_2"/>
    <property type="match status" value="1"/>
</dbReference>
<dbReference type="InterPro" id="IPR003593">
    <property type="entry name" value="AAA+_ATPase"/>
</dbReference>
<dbReference type="InterPro" id="IPR017911">
    <property type="entry name" value="MacB-like_ATP-bd"/>
</dbReference>
<dbReference type="InterPro" id="IPR017871">
    <property type="entry name" value="ABC_transporter-like_CS"/>
</dbReference>
<evidence type="ECO:0000256" key="3">
    <source>
        <dbReference type="ARBA" id="ARBA00022840"/>
    </source>
</evidence>
<accession>D5EDJ5</accession>
<organism evidence="5 6">
    <name type="scientific">Aminobacterium colombiense (strain DSM 12261 / ALA-1)</name>
    <dbReference type="NCBI Taxonomy" id="572547"/>
    <lineage>
        <taxon>Bacteria</taxon>
        <taxon>Thermotogati</taxon>
        <taxon>Synergistota</taxon>
        <taxon>Synergistia</taxon>
        <taxon>Synergistales</taxon>
        <taxon>Aminobacteriaceae</taxon>
        <taxon>Aminobacterium</taxon>
    </lineage>
</organism>
<dbReference type="Gene3D" id="3.40.50.300">
    <property type="entry name" value="P-loop containing nucleotide triphosphate hydrolases"/>
    <property type="match status" value="1"/>
</dbReference>
<dbReference type="InterPro" id="IPR015854">
    <property type="entry name" value="ABC_transpr_LolD-like"/>
</dbReference>
<protein>
    <submittedName>
        <fullName evidence="5">ABC transporter related protein</fullName>
    </submittedName>
</protein>
<keyword evidence="2" id="KW-0547">Nucleotide-binding</keyword>
<keyword evidence="6" id="KW-1185">Reference proteome</keyword>
<evidence type="ECO:0000256" key="2">
    <source>
        <dbReference type="ARBA" id="ARBA00022741"/>
    </source>
</evidence>
<sequence length="231" mass="25451">MYLVRVDNIYKTYSMGEVDVTALQGVSFSVKKGEFLSIMGASGSGKSTLMNIIGCLDTPTEGHYYLDGTDVSTIDENQLADIRKNTIGFVFQGFNLLPRMTALENVELPMLYSGISARKRHERALHALQIVDLEDRANHQPQQLSGGQQQRVAIARALANDAPLILADEPTGNLDSKTGIDVMKLFVRLNVESGKTIIQVTHERDMALFGSRIITVKDGTIVHDERVNPTC</sequence>
<dbReference type="RefSeq" id="WP_013047893.1">
    <property type="nucleotide sequence ID" value="NC_014011.1"/>
</dbReference>